<evidence type="ECO:0000313" key="2">
    <source>
        <dbReference type="EMBL" id="KAL0429786.1"/>
    </source>
</evidence>
<dbReference type="Pfam" id="PF13259">
    <property type="entry name" value="clamp_Gag1-like"/>
    <property type="match status" value="1"/>
</dbReference>
<feature type="domain" description="Gag1-like clamp" evidence="1">
    <location>
        <begin position="78"/>
        <end position="185"/>
    </location>
</feature>
<name>A0AAW2VL32_SESRA</name>
<dbReference type="PANTHER" id="PTHR33373">
    <property type="entry name" value="OS07G0479600 PROTEIN"/>
    <property type="match status" value="1"/>
</dbReference>
<organism evidence="2">
    <name type="scientific">Sesamum radiatum</name>
    <name type="common">Black benniseed</name>
    <dbReference type="NCBI Taxonomy" id="300843"/>
    <lineage>
        <taxon>Eukaryota</taxon>
        <taxon>Viridiplantae</taxon>
        <taxon>Streptophyta</taxon>
        <taxon>Embryophyta</taxon>
        <taxon>Tracheophyta</taxon>
        <taxon>Spermatophyta</taxon>
        <taxon>Magnoliopsida</taxon>
        <taxon>eudicotyledons</taxon>
        <taxon>Gunneridae</taxon>
        <taxon>Pentapetalae</taxon>
        <taxon>asterids</taxon>
        <taxon>lamiids</taxon>
        <taxon>Lamiales</taxon>
        <taxon>Pedaliaceae</taxon>
        <taxon>Sesamum</taxon>
    </lineage>
</organism>
<accession>A0AAW2VL32</accession>
<dbReference type="PANTHER" id="PTHR33373:SF1">
    <property type="entry name" value="DUF4050 DOMAIN-CONTAINING PROTEIN"/>
    <property type="match status" value="1"/>
</dbReference>
<evidence type="ECO:0000259" key="1">
    <source>
        <dbReference type="Pfam" id="PF13259"/>
    </source>
</evidence>
<reference evidence="2" key="2">
    <citation type="journal article" date="2024" name="Plant">
        <title>Genomic evolution and insights into agronomic trait innovations of Sesamum species.</title>
        <authorList>
            <person name="Miao H."/>
            <person name="Wang L."/>
            <person name="Qu L."/>
            <person name="Liu H."/>
            <person name="Sun Y."/>
            <person name="Le M."/>
            <person name="Wang Q."/>
            <person name="Wei S."/>
            <person name="Zheng Y."/>
            <person name="Lin W."/>
            <person name="Duan Y."/>
            <person name="Cao H."/>
            <person name="Xiong S."/>
            <person name="Wang X."/>
            <person name="Wei L."/>
            <person name="Li C."/>
            <person name="Ma Q."/>
            <person name="Ju M."/>
            <person name="Zhao R."/>
            <person name="Li G."/>
            <person name="Mu C."/>
            <person name="Tian Q."/>
            <person name="Mei H."/>
            <person name="Zhang T."/>
            <person name="Gao T."/>
            <person name="Zhang H."/>
        </authorList>
    </citation>
    <scope>NUCLEOTIDE SEQUENCE</scope>
    <source>
        <strain evidence="2">G02</strain>
    </source>
</reference>
<proteinExistence type="predicted"/>
<dbReference type="EMBL" id="JACGWJ010000003">
    <property type="protein sequence ID" value="KAL0429786.1"/>
    <property type="molecule type" value="Genomic_DNA"/>
</dbReference>
<sequence length="185" mass="20871">MLNDADDRLLQLYKITGPKERSLYCHLEQSSGCLGCDNKSKLSSTLHDPFKGQSNNAWKTSKGSLSEDFWTTSTVEMENSALQSHGSISSTSTLMQVQDAYGAGCSSKPSEFVNHGLILWNQTRQKWIANKKPENRADELLEPRLSWNATYDSLLSSNKPFRQPIPLGEMVDFLVDIWEQEGMYD</sequence>
<comment type="caution">
    <text evidence="2">The sequence shown here is derived from an EMBL/GenBank/DDBJ whole genome shotgun (WGS) entry which is preliminary data.</text>
</comment>
<reference evidence="2" key="1">
    <citation type="submission" date="2020-06" db="EMBL/GenBank/DDBJ databases">
        <authorList>
            <person name="Li T."/>
            <person name="Hu X."/>
            <person name="Zhang T."/>
            <person name="Song X."/>
            <person name="Zhang H."/>
            <person name="Dai N."/>
            <person name="Sheng W."/>
            <person name="Hou X."/>
            <person name="Wei L."/>
        </authorList>
    </citation>
    <scope>NUCLEOTIDE SEQUENCE</scope>
    <source>
        <strain evidence="2">G02</strain>
        <tissue evidence="2">Leaf</tissue>
    </source>
</reference>
<dbReference type="InterPro" id="IPR025124">
    <property type="entry name" value="Gag1-like_clamp"/>
</dbReference>
<protein>
    <recommendedName>
        <fullName evidence="1">Gag1-like clamp domain-containing protein</fullName>
    </recommendedName>
</protein>
<dbReference type="AlphaFoldDB" id="A0AAW2VL32"/>
<gene>
    <name evidence="2" type="ORF">Sradi_0604600</name>
</gene>